<dbReference type="AlphaFoldDB" id="A0A822YWR3"/>
<dbReference type="EMBL" id="DUZY01000004">
    <property type="protein sequence ID" value="DAD36960.1"/>
    <property type="molecule type" value="Genomic_DNA"/>
</dbReference>
<dbReference type="Pfam" id="PF03016">
    <property type="entry name" value="Exostosin_GT47"/>
    <property type="match status" value="1"/>
</dbReference>
<organism evidence="2 3">
    <name type="scientific">Nelumbo nucifera</name>
    <name type="common">Sacred lotus</name>
    <dbReference type="NCBI Taxonomy" id="4432"/>
    <lineage>
        <taxon>Eukaryota</taxon>
        <taxon>Viridiplantae</taxon>
        <taxon>Streptophyta</taxon>
        <taxon>Embryophyta</taxon>
        <taxon>Tracheophyta</taxon>
        <taxon>Spermatophyta</taxon>
        <taxon>Magnoliopsida</taxon>
        <taxon>Proteales</taxon>
        <taxon>Nelumbonaceae</taxon>
        <taxon>Nelumbo</taxon>
    </lineage>
</organism>
<feature type="domain" description="Exostosin GT47" evidence="1">
    <location>
        <begin position="9"/>
        <end position="80"/>
    </location>
</feature>
<sequence length="141" mass="15104">MGSLNRCSRTNCVAIPSSWSNPSRLIRCCKFCLFFYGGNISGIGDALQFGCVPVVITERPILGLPFMDVLRWSEIAVFVGAGGGVEGMKKQLDNTCKGDRYENLAMVATGESAFCLEFVPAAEQCVPHGHASSAVAETAYD</sequence>
<gene>
    <name evidence="2" type="ORF">HUJ06_007601</name>
</gene>
<dbReference type="InterPro" id="IPR040911">
    <property type="entry name" value="Exostosin_GT47"/>
</dbReference>
<protein>
    <recommendedName>
        <fullName evidence="1">Exostosin GT47 domain-containing protein</fullName>
    </recommendedName>
</protein>
<comment type="caution">
    <text evidence="2">The sequence shown here is derived from an EMBL/GenBank/DDBJ whole genome shotgun (WGS) entry which is preliminary data.</text>
</comment>
<evidence type="ECO:0000313" key="2">
    <source>
        <dbReference type="EMBL" id="DAD36960.1"/>
    </source>
</evidence>
<name>A0A822YWR3_NELNU</name>
<proteinExistence type="predicted"/>
<dbReference type="Proteomes" id="UP000607653">
    <property type="component" value="Unassembled WGS sequence"/>
</dbReference>
<keyword evidence="3" id="KW-1185">Reference proteome</keyword>
<evidence type="ECO:0000259" key="1">
    <source>
        <dbReference type="Pfam" id="PF03016"/>
    </source>
</evidence>
<evidence type="ECO:0000313" key="3">
    <source>
        <dbReference type="Proteomes" id="UP000607653"/>
    </source>
</evidence>
<accession>A0A822YWR3</accession>
<reference evidence="2 3" key="1">
    <citation type="journal article" date="2020" name="Mol. Biol. Evol.">
        <title>Distinct Expression and Methylation Patterns for Genes with Different Fates following a Single Whole-Genome Duplication in Flowering Plants.</title>
        <authorList>
            <person name="Shi T."/>
            <person name="Rahmani R.S."/>
            <person name="Gugger P.F."/>
            <person name="Wang M."/>
            <person name="Li H."/>
            <person name="Zhang Y."/>
            <person name="Li Z."/>
            <person name="Wang Q."/>
            <person name="Van de Peer Y."/>
            <person name="Marchal K."/>
            <person name="Chen J."/>
        </authorList>
    </citation>
    <scope>NUCLEOTIDE SEQUENCE [LARGE SCALE GENOMIC DNA]</scope>
    <source>
        <tissue evidence="2">Leaf</tissue>
    </source>
</reference>